<protein>
    <recommendedName>
        <fullName evidence="2">DUF6545 domain-containing protein</fullName>
    </recommendedName>
</protein>
<evidence type="ECO:0000259" key="2">
    <source>
        <dbReference type="Pfam" id="PF20182"/>
    </source>
</evidence>
<feature type="domain" description="DUF6545" evidence="2">
    <location>
        <begin position="241"/>
        <end position="368"/>
    </location>
</feature>
<dbReference type="EMBL" id="CP115450">
    <property type="protein sequence ID" value="WBP85216.1"/>
    <property type="molecule type" value="Genomic_DNA"/>
</dbReference>
<dbReference type="RefSeq" id="WP_270141019.1">
    <property type="nucleotide sequence ID" value="NZ_CP115450.1"/>
</dbReference>
<accession>A0ABY7PXU3</accession>
<evidence type="ECO:0000256" key="1">
    <source>
        <dbReference type="SAM" id="Phobius"/>
    </source>
</evidence>
<proteinExistence type="predicted"/>
<name>A0ABY7PXU3_9ACTN</name>
<sequence>MRLFDVITVPPIWLIALWKSRGIATACRRDRALWSMWAIWAVDFTIGVPDVRRVIDGVTGVRSFTNLPVHILSLCAVAVFFEFVREATAATPGRLARLRWVLLAVSVLGLTALFAAMPRPDGDADLLTANADQPLTQAYWAIFLGYISFACATGVRLCWLYGRHALPGPSRTSMMIVGLANLAGFVYVVQRLTYLTAHALGWQVLGSAAAVAATQSLLALCVLLLAVGMSWPALAERLRRHRAWRQVRAICPLWTLLKAATPENVLPLPRELQRDPDLVLYRYIIEIRDSSLVLDEYLSPADRAAAERVLAATVAAGADREAAVEAVLLLLALRAHLAGAVPSGTERTLTIGEQELSGEIDWFRRVAAMSRTKPVERALRNLQSSGRRLSP</sequence>
<feature type="transmembrane region" description="Helical" evidence="1">
    <location>
        <begin position="67"/>
        <end position="84"/>
    </location>
</feature>
<feature type="transmembrane region" description="Helical" evidence="1">
    <location>
        <begin position="137"/>
        <end position="160"/>
    </location>
</feature>
<feature type="transmembrane region" description="Helical" evidence="1">
    <location>
        <begin position="172"/>
        <end position="189"/>
    </location>
</feature>
<keyword evidence="1" id="KW-0812">Transmembrane</keyword>
<reference evidence="4" key="1">
    <citation type="submission" date="2022-12" db="EMBL/GenBank/DDBJ databases">
        <authorList>
            <person name="Mo P."/>
        </authorList>
    </citation>
    <scope>NUCLEOTIDE SEQUENCE [LARGE SCALE GENOMIC DNA]</scope>
    <source>
        <strain evidence="4">HUAS 3-15</strain>
    </source>
</reference>
<dbReference type="InterPro" id="IPR050039">
    <property type="entry name" value="MAB_1171c-like"/>
</dbReference>
<keyword evidence="4" id="KW-1185">Reference proteome</keyword>
<feature type="transmembrane region" description="Helical" evidence="1">
    <location>
        <begin position="209"/>
        <end position="235"/>
    </location>
</feature>
<evidence type="ECO:0000313" key="4">
    <source>
        <dbReference type="Proteomes" id="UP001212821"/>
    </source>
</evidence>
<gene>
    <name evidence="3" type="ORF">O1G21_04670</name>
</gene>
<dbReference type="Pfam" id="PF20182">
    <property type="entry name" value="DUF6545"/>
    <property type="match status" value="1"/>
</dbReference>
<dbReference type="Proteomes" id="UP001212821">
    <property type="component" value="Chromosome"/>
</dbReference>
<dbReference type="NCBIfam" id="NF042915">
    <property type="entry name" value="MAB_1171c_fam"/>
    <property type="match status" value="1"/>
</dbReference>
<feature type="transmembrane region" description="Helical" evidence="1">
    <location>
        <begin position="96"/>
        <end position="117"/>
    </location>
</feature>
<dbReference type="InterPro" id="IPR046675">
    <property type="entry name" value="DUF6545"/>
</dbReference>
<evidence type="ECO:0000313" key="3">
    <source>
        <dbReference type="EMBL" id="WBP85216.1"/>
    </source>
</evidence>
<organism evidence="3 4">
    <name type="scientific">Kitasatospora cathayae</name>
    <dbReference type="NCBI Taxonomy" id="3004092"/>
    <lineage>
        <taxon>Bacteria</taxon>
        <taxon>Bacillati</taxon>
        <taxon>Actinomycetota</taxon>
        <taxon>Actinomycetes</taxon>
        <taxon>Kitasatosporales</taxon>
        <taxon>Streptomycetaceae</taxon>
        <taxon>Kitasatospora</taxon>
    </lineage>
</organism>
<keyword evidence="1" id="KW-0472">Membrane</keyword>
<keyword evidence="1" id="KW-1133">Transmembrane helix</keyword>